<evidence type="ECO:0000256" key="2">
    <source>
        <dbReference type="ARBA" id="ARBA00022801"/>
    </source>
</evidence>
<reference evidence="8 9" key="1">
    <citation type="submission" date="2015-07" db="EMBL/GenBank/DDBJ databases">
        <title>Whole genome sequence of Thermanaerothrix daxensis DSM 23592.</title>
        <authorList>
            <person name="Hemp J."/>
            <person name="Ward L.M."/>
            <person name="Pace L.A."/>
            <person name="Fischer W.W."/>
        </authorList>
    </citation>
    <scope>NUCLEOTIDE SEQUENCE [LARGE SCALE GENOMIC DNA]</scope>
    <source>
        <strain evidence="8 9">GNS-1</strain>
    </source>
</reference>
<dbReference type="InterPro" id="IPR001650">
    <property type="entry name" value="Helicase_C-like"/>
</dbReference>
<dbReference type="STRING" id="869279.SE15_06645"/>
<organism evidence="8 9">
    <name type="scientific">Thermanaerothrix daxensis</name>
    <dbReference type="NCBI Taxonomy" id="869279"/>
    <lineage>
        <taxon>Bacteria</taxon>
        <taxon>Bacillati</taxon>
        <taxon>Chloroflexota</taxon>
        <taxon>Anaerolineae</taxon>
        <taxon>Anaerolineales</taxon>
        <taxon>Anaerolineaceae</taxon>
        <taxon>Thermanaerothrix</taxon>
    </lineage>
</organism>
<dbReference type="EMBL" id="LGKO01000002">
    <property type="protein sequence ID" value="KPL84704.1"/>
    <property type="molecule type" value="Genomic_DNA"/>
</dbReference>
<dbReference type="GO" id="GO:0004386">
    <property type="term" value="F:helicase activity"/>
    <property type="evidence" value="ECO:0007669"/>
    <property type="project" value="UniProtKB-KW"/>
</dbReference>
<comment type="caution">
    <text evidence="8">The sequence shown here is derived from an EMBL/GenBank/DDBJ whole genome shotgun (WGS) entry which is preliminary data.</text>
</comment>
<dbReference type="InterPro" id="IPR038718">
    <property type="entry name" value="SNF2-like_sf"/>
</dbReference>
<evidence type="ECO:0000259" key="7">
    <source>
        <dbReference type="PROSITE" id="PS51194"/>
    </source>
</evidence>
<dbReference type="PANTHER" id="PTHR45766:SF6">
    <property type="entry name" value="SWI_SNF-RELATED MATRIX-ASSOCIATED ACTIN-DEPENDENT REGULATOR OF CHROMATIN SUBFAMILY A-LIKE PROTEIN 1"/>
    <property type="match status" value="1"/>
</dbReference>
<accession>A0A0P6XQJ0</accession>
<gene>
    <name evidence="8" type="ORF">SE15_06645</name>
</gene>
<feature type="domain" description="Helicase C-terminal" evidence="7">
    <location>
        <begin position="467"/>
        <end position="639"/>
    </location>
</feature>
<evidence type="ECO:0000256" key="3">
    <source>
        <dbReference type="ARBA" id="ARBA00022806"/>
    </source>
</evidence>
<evidence type="ECO:0000256" key="4">
    <source>
        <dbReference type="ARBA" id="ARBA00022840"/>
    </source>
</evidence>
<dbReference type="PANTHER" id="PTHR45766">
    <property type="entry name" value="DNA ANNEALING HELICASE AND ENDONUCLEASE ZRANB3 FAMILY MEMBER"/>
    <property type="match status" value="1"/>
</dbReference>
<dbReference type="Gene3D" id="3.40.50.300">
    <property type="entry name" value="P-loop containing nucleotide triphosphate hydrolases"/>
    <property type="match status" value="1"/>
</dbReference>
<dbReference type="PATRIC" id="fig|869279.4.peg.1338"/>
<dbReference type="Pfam" id="PF00176">
    <property type="entry name" value="SNF2-rel_dom"/>
    <property type="match status" value="1"/>
</dbReference>
<protein>
    <submittedName>
        <fullName evidence="8">Helicase</fullName>
    </submittedName>
</protein>
<dbReference type="Proteomes" id="UP000050544">
    <property type="component" value="Unassembled WGS sequence"/>
</dbReference>
<dbReference type="PROSITE" id="PS51192">
    <property type="entry name" value="HELICASE_ATP_BIND_1"/>
    <property type="match status" value="1"/>
</dbReference>
<dbReference type="InterPro" id="IPR027417">
    <property type="entry name" value="P-loop_NTPase"/>
</dbReference>
<evidence type="ECO:0000313" key="8">
    <source>
        <dbReference type="EMBL" id="KPL84704.1"/>
    </source>
</evidence>
<evidence type="ECO:0000256" key="1">
    <source>
        <dbReference type="ARBA" id="ARBA00022741"/>
    </source>
</evidence>
<keyword evidence="1" id="KW-0547">Nucleotide-binding</keyword>
<dbReference type="AlphaFoldDB" id="A0A0P6XQJ0"/>
<dbReference type="GO" id="GO:0016787">
    <property type="term" value="F:hydrolase activity"/>
    <property type="evidence" value="ECO:0007669"/>
    <property type="project" value="UniProtKB-KW"/>
</dbReference>
<feature type="domain" description="Helicase ATP-binding" evidence="6">
    <location>
        <begin position="114"/>
        <end position="289"/>
    </location>
</feature>
<dbReference type="PROSITE" id="PS51194">
    <property type="entry name" value="HELICASE_CTER"/>
    <property type="match status" value="1"/>
</dbReference>
<dbReference type="GO" id="GO:0005524">
    <property type="term" value="F:ATP binding"/>
    <property type="evidence" value="ECO:0007669"/>
    <property type="project" value="UniProtKB-KW"/>
</dbReference>
<dbReference type="InterPro" id="IPR000330">
    <property type="entry name" value="SNF2_N"/>
</dbReference>
<dbReference type="CDD" id="cd18793">
    <property type="entry name" value="SF2_C_SNF"/>
    <property type="match status" value="1"/>
</dbReference>
<dbReference type="InterPro" id="IPR014001">
    <property type="entry name" value="Helicase_ATP-bd"/>
</dbReference>
<dbReference type="RefSeq" id="WP_054521279.1">
    <property type="nucleotide sequence ID" value="NZ_LGKO01000002.1"/>
</dbReference>
<feature type="region of interest" description="Disordered" evidence="5">
    <location>
        <begin position="421"/>
        <end position="443"/>
    </location>
</feature>
<evidence type="ECO:0000256" key="5">
    <source>
        <dbReference type="SAM" id="MobiDB-lite"/>
    </source>
</evidence>
<dbReference type="SMART" id="SM00487">
    <property type="entry name" value="DEXDc"/>
    <property type="match status" value="1"/>
</dbReference>
<keyword evidence="2" id="KW-0378">Hydrolase</keyword>
<sequence>MNPGTIVKLRNRYWVLLPHEDPTVYALRPLAGMVDETLLLHRELTNLLGYTLPEERPCPAKFPLPNPEDISDAIGAHLLWQAARLTLREGASPLRSLGRISIRPRTYQFVPLLMALRLDPVRLLIADDVGVGKTIEALLIARELWERGEIRRLAVLCPPYLCDQWQKELVEKFNFHEAVVIRSGTVGQLERRKPATRTLYEHYPVQVISIDWVKSERNRHAFLLHAPELIIVDEAHGAAMAKNQNQQQRYELLKEIAKKKNRHLILLTATPHSGIESAFRSLLGLLDPRFEEWEMDSLSENRLGELARHFVQRTRNDIEHDWEKESCFPERIHEDRTYRLSPAYRTLFEKTYAFCAEIVRTGLKLEERKRRVRYWGALALLRCVMSSPAAALAALETRHGRLEQTEGVDEVDFRGFVFESDSDRTDDEQPTQPIEETESTLPDAERRKLRELGKLAATLLQPGQDTKLEGLIRSVSDLLAEGYHPIVWCRYVATAEYVAGELQKRLVGSQPQVQVICITGRQADEERRARIEEIDANRPRILVATDCLSEGINLQEKFTAVIHYDLPWNPNRLEQREGRVDRYGQPARQVKVIRYYGADNPVDGVVLDVLLNKAREIHKALGTHVPVPEESESVTEAVLQALFLRGGYQSGAQQLTFDFMANDVASLHRQWERDAEREKRTRTRFAQRALKPDEVRRELEAADSVLGDPQAVRAFVLEACQRLGLKLTHEKDGRVLRLVTAPLPHDLPEALRFALPQPKDGIWRITFTSPTPEGAEYLGRNHPFVAALARYLLEEALTKGGAAHAARGGVIATRTVDRPTVLLLLRVRYLIQVPGQTPLFSEEVRVLGYTSTVKAAFSWLPEAEALRLLAEAQPDANLPLEEKKATLDAVLREYPALETHLRPPIEARARDLTEAHKRIRKAVRLQVQELTVQPQWPVDLLGALILKPVGGAA</sequence>
<dbReference type="SMART" id="SM00490">
    <property type="entry name" value="HELICc"/>
    <property type="match status" value="1"/>
</dbReference>
<keyword evidence="3 8" id="KW-0347">Helicase</keyword>
<dbReference type="InterPro" id="IPR057342">
    <property type="entry name" value="DEXDc_RapA"/>
</dbReference>
<dbReference type="InterPro" id="IPR049730">
    <property type="entry name" value="SNF2/RAD54-like_C"/>
</dbReference>
<dbReference type="CDD" id="cd18011">
    <property type="entry name" value="DEXDc_RapA"/>
    <property type="match status" value="1"/>
</dbReference>
<name>A0A0P6XQJ0_9CHLR</name>
<dbReference type="Gene3D" id="3.40.50.10810">
    <property type="entry name" value="Tandem AAA-ATPase domain"/>
    <property type="match status" value="1"/>
</dbReference>
<evidence type="ECO:0000313" key="9">
    <source>
        <dbReference type="Proteomes" id="UP000050544"/>
    </source>
</evidence>
<proteinExistence type="predicted"/>
<dbReference type="OrthoDB" id="9814088at2"/>
<keyword evidence="9" id="KW-1185">Reference proteome</keyword>
<dbReference type="Pfam" id="PF00271">
    <property type="entry name" value="Helicase_C"/>
    <property type="match status" value="1"/>
</dbReference>
<evidence type="ECO:0000259" key="6">
    <source>
        <dbReference type="PROSITE" id="PS51192"/>
    </source>
</evidence>
<dbReference type="SUPFAM" id="SSF52540">
    <property type="entry name" value="P-loop containing nucleoside triphosphate hydrolases"/>
    <property type="match status" value="1"/>
</dbReference>
<keyword evidence="4" id="KW-0067">ATP-binding</keyword>